<keyword evidence="2" id="KW-0520">NAD</keyword>
<dbReference type="InterPro" id="IPR006115">
    <property type="entry name" value="6PGDH_NADP-bd"/>
</dbReference>
<dbReference type="InterPro" id="IPR036291">
    <property type="entry name" value="NAD(P)-bd_dom_sf"/>
</dbReference>
<dbReference type="Pfam" id="PF03446">
    <property type="entry name" value="NAD_binding_2"/>
    <property type="match status" value="1"/>
</dbReference>
<feature type="domain" description="6-phosphogluconate dehydrogenase NADP-binding" evidence="3">
    <location>
        <begin position="2"/>
        <end position="124"/>
    </location>
</feature>
<sequence length="125" mass="12841">MKIGFIGLGIMGKPMSKNLLKAGYELVVLDRNQAAVAEVCALGATAAPTPKAVAEQVEVVITMLPNSPQVKEVVLGENGVIEGAKPGSALIDMSSIAPLVSREICAKLAEKGVEMLDAPVSGGRT</sequence>
<comment type="caution">
    <text evidence="4">The sequence shown here is derived from an EMBL/GenBank/DDBJ whole genome shotgun (WGS) entry which is preliminary data.</text>
</comment>
<name>A1HSE7_9FIRM</name>
<dbReference type="Proteomes" id="UP000005139">
    <property type="component" value="Unassembled WGS sequence"/>
</dbReference>
<dbReference type="InterPro" id="IPR002204">
    <property type="entry name" value="3-OH-isobutyrate_DH-rel_CS"/>
</dbReference>
<evidence type="ECO:0000313" key="4">
    <source>
        <dbReference type="EMBL" id="EAX47012.1"/>
    </source>
</evidence>
<keyword evidence="1" id="KW-0560">Oxidoreductase</keyword>
<dbReference type="Gene3D" id="3.40.50.720">
    <property type="entry name" value="NAD(P)-binding Rossmann-like Domain"/>
    <property type="match status" value="1"/>
</dbReference>
<evidence type="ECO:0000256" key="1">
    <source>
        <dbReference type="ARBA" id="ARBA00023002"/>
    </source>
</evidence>
<evidence type="ECO:0000256" key="2">
    <source>
        <dbReference type="ARBA" id="ARBA00023027"/>
    </source>
</evidence>
<evidence type="ECO:0000313" key="5">
    <source>
        <dbReference type="Proteomes" id="UP000005139"/>
    </source>
</evidence>
<dbReference type="eggNOG" id="COG2084">
    <property type="taxonomic scope" value="Bacteria"/>
</dbReference>
<dbReference type="GO" id="GO:0016616">
    <property type="term" value="F:oxidoreductase activity, acting on the CH-OH group of donors, NAD or NADP as acceptor"/>
    <property type="evidence" value="ECO:0007669"/>
    <property type="project" value="TreeGrafter"/>
</dbReference>
<reference evidence="4 5" key="1">
    <citation type="submission" date="2007-01" db="EMBL/GenBank/DDBJ databases">
        <title>Annotation of the draft genome assembly of Thermosinus carboxydivorans Nor1.</title>
        <authorList>
            <consortium name="US DOE Joint Genome Institute (JGI-ORNL)"/>
            <person name="Larimer F."/>
            <person name="Land M."/>
            <person name="Hauser L."/>
        </authorList>
    </citation>
    <scope>NUCLEOTIDE SEQUENCE [LARGE SCALE GENOMIC DNA]</scope>
    <source>
        <strain evidence="4 5">Nor1</strain>
    </source>
</reference>
<dbReference type="SUPFAM" id="SSF51735">
    <property type="entry name" value="NAD(P)-binding Rossmann-fold domains"/>
    <property type="match status" value="1"/>
</dbReference>
<protein>
    <submittedName>
        <fullName evidence="4">6-phosphogluconate dehydrogenase, NAD-binding</fullName>
    </submittedName>
</protein>
<organism evidence="4 5">
    <name type="scientific">Thermosinus carboxydivorans Nor1</name>
    <dbReference type="NCBI Taxonomy" id="401526"/>
    <lineage>
        <taxon>Bacteria</taxon>
        <taxon>Bacillati</taxon>
        <taxon>Bacillota</taxon>
        <taxon>Negativicutes</taxon>
        <taxon>Selenomonadales</taxon>
        <taxon>Sporomusaceae</taxon>
        <taxon>Thermosinus</taxon>
    </lineage>
</organism>
<accession>A1HSE7</accession>
<dbReference type="AlphaFoldDB" id="A1HSE7"/>
<dbReference type="GO" id="GO:0050661">
    <property type="term" value="F:NADP binding"/>
    <property type="evidence" value="ECO:0007669"/>
    <property type="project" value="InterPro"/>
</dbReference>
<reference evidence="4 5" key="2">
    <citation type="submission" date="2007-01" db="EMBL/GenBank/DDBJ databases">
        <title>Sequencing of the draft genome and assembly of Thermosinus carboxydivorans Nor1.</title>
        <authorList>
            <consortium name="US DOE Joint Genome Institute (JGI-PGF)"/>
            <person name="Copeland A."/>
            <person name="Lucas S."/>
            <person name="Lapidus A."/>
            <person name="Barry K."/>
            <person name="Glavina del Rio T."/>
            <person name="Dalin E."/>
            <person name="Tice H."/>
            <person name="Bruce D."/>
            <person name="Pitluck S."/>
            <person name="Richardson P."/>
        </authorList>
    </citation>
    <scope>NUCLEOTIDE SEQUENCE [LARGE SCALE GENOMIC DNA]</scope>
    <source>
        <strain evidence="4 5">Nor1</strain>
    </source>
</reference>
<dbReference type="PANTHER" id="PTHR22981:SF7">
    <property type="entry name" value="3-HYDROXYISOBUTYRATE DEHYDROGENASE, MITOCHONDRIAL"/>
    <property type="match status" value="1"/>
</dbReference>
<dbReference type="GO" id="GO:0016054">
    <property type="term" value="P:organic acid catabolic process"/>
    <property type="evidence" value="ECO:0007669"/>
    <property type="project" value="UniProtKB-ARBA"/>
</dbReference>
<proteinExistence type="predicted"/>
<keyword evidence="5" id="KW-1185">Reference proteome</keyword>
<evidence type="ECO:0000259" key="3">
    <source>
        <dbReference type="Pfam" id="PF03446"/>
    </source>
</evidence>
<dbReference type="EMBL" id="AAWL01000016">
    <property type="protein sequence ID" value="EAX47012.1"/>
    <property type="molecule type" value="Genomic_DNA"/>
</dbReference>
<gene>
    <name evidence="4" type="ORF">TcarDRAFT_0707</name>
</gene>
<dbReference type="PROSITE" id="PS00895">
    <property type="entry name" value="3_HYDROXYISOBUT_DH"/>
    <property type="match status" value="1"/>
</dbReference>
<dbReference type="PANTHER" id="PTHR22981">
    <property type="entry name" value="3-HYDROXYISOBUTYRATE DEHYDROGENASE-RELATED"/>
    <property type="match status" value="1"/>
</dbReference>